<dbReference type="Pfam" id="PF04284">
    <property type="entry name" value="DUF441"/>
    <property type="match status" value="1"/>
</dbReference>
<comment type="similarity">
    <text evidence="5">Belongs to the UPF0756 family.</text>
</comment>
<feature type="transmembrane region" description="Helical" evidence="5">
    <location>
        <begin position="65"/>
        <end position="84"/>
    </location>
</feature>
<protein>
    <recommendedName>
        <fullName evidence="5">UPF0756 membrane protein EC844_12010</fullName>
    </recommendedName>
</protein>
<dbReference type="EMBL" id="SLVJ01000020">
    <property type="protein sequence ID" value="TCM63706.1"/>
    <property type="molecule type" value="Genomic_DNA"/>
</dbReference>
<dbReference type="PROSITE" id="PS51257">
    <property type="entry name" value="PROKAR_LIPOPROTEIN"/>
    <property type="match status" value="1"/>
</dbReference>
<feature type="transmembrane region" description="Helical" evidence="5">
    <location>
        <begin position="96"/>
        <end position="116"/>
    </location>
</feature>
<feature type="transmembrane region" description="Helical" evidence="5">
    <location>
        <begin position="20"/>
        <end position="53"/>
    </location>
</feature>
<evidence type="ECO:0000313" key="6">
    <source>
        <dbReference type="EMBL" id="TCM63706.1"/>
    </source>
</evidence>
<dbReference type="HAMAP" id="MF_01874">
    <property type="entry name" value="UPF0756"/>
    <property type="match status" value="1"/>
</dbReference>
<dbReference type="AlphaFoldDB" id="A0A4R1XJX4"/>
<organism evidence="6 7">
    <name type="scientific">Acinetobacter calcoaceticus</name>
    <dbReference type="NCBI Taxonomy" id="471"/>
    <lineage>
        <taxon>Bacteria</taxon>
        <taxon>Pseudomonadati</taxon>
        <taxon>Pseudomonadota</taxon>
        <taxon>Gammaproteobacteria</taxon>
        <taxon>Moraxellales</taxon>
        <taxon>Moraxellaceae</taxon>
        <taxon>Acinetobacter</taxon>
        <taxon>Acinetobacter calcoaceticus/baumannii complex</taxon>
    </lineage>
</organism>
<evidence type="ECO:0000256" key="4">
    <source>
        <dbReference type="ARBA" id="ARBA00023136"/>
    </source>
</evidence>
<comment type="caution">
    <text evidence="6">The sequence shown here is derived from an EMBL/GenBank/DDBJ whole genome shotgun (WGS) entry which is preliminary data.</text>
</comment>
<reference evidence="6 7" key="1">
    <citation type="submission" date="2019-03" db="EMBL/GenBank/DDBJ databases">
        <title>Genomic analyses of the natural microbiome of Caenorhabditis elegans.</title>
        <authorList>
            <person name="Samuel B."/>
        </authorList>
    </citation>
    <scope>NUCLEOTIDE SEQUENCE [LARGE SCALE GENOMIC DNA]</scope>
    <source>
        <strain evidence="6 7">JUb89</strain>
    </source>
</reference>
<dbReference type="PANTHER" id="PTHR38452:SF1">
    <property type="entry name" value="UPF0756 MEMBRANE PROTEIN YEAL"/>
    <property type="match status" value="1"/>
</dbReference>
<keyword evidence="7" id="KW-1185">Reference proteome</keyword>
<feature type="transmembrane region" description="Helical" evidence="5">
    <location>
        <begin position="128"/>
        <end position="161"/>
    </location>
</feature>
<dbReference type="PANTHER" id="PTHR38452">
    <property type="entry name" value="UPF0756 MEMBRANE PROTEIN YEAL"/>
    <property type="match status" value="1"/>
</dbReference>
<sequence length="166" mass="17263">MPPYLFKMTCIVMSLSNLDLNLIVLIVLLACGVLSHNSSITIAAAVLIIFRITPLSEYFPYLQNYGLHIGIIILTIGVLTPIASGKLPGEAILKSFLSWKSLLAIGIGLAVAWLGGRGVKLMSNQPDVVAGLLIGTVAGVAVLRGVPVGPLIAAGLLSLLIGIKPG</sequence>
<keyword evidence="4 5" id="KW-0472">Membrane</keyword>
<evidence type="ECO:0000256" key="5">
    <source>
        <dbReference type="HAMAP-Rule" id="MF_01874"/>
    </source>
</evidence>
<keyword evidence="1 5" id="KW-1003">Cell membrane</keyword>
<keyword evidence="2 5" id="KW-0812">Transmembrane</keyword>
<dbReference type="InterPro" id="IPR007382">
    <property type="entry name" value="UPF0756_TM"/>
</dbReference>
<evidence type="ECO:0000256" key="3">
    <source>
        <dbReference type="ARBA" id="ARBA00022989"/>
    </source>
</evidence>
<evidence type="ECO:0000256" key="2">
    <source>
        <dbReference type="ARBA" id="ARBA00022692"/>
    </source>
</evidence>
<proteinExistence type="inferred from homology"/>
<evidence type="ECO:0000256" key="1">
    <source>
        <dbReference type="ARBA" id="ARBA00022475"/>
    </source>
</evidence>
<dbReference type="GO" id="GO:0005886">
    <property type="term" value="C:plasma membrane"/>
    <property type="evidence" value="ECO:0007669"/>
    <property type="project" value="UniProtKB-SubCell"/>
</dbReference>
<keyword evidence="3 5" id="KW-1133">Transmembrane helix</keyword>
<comment type="subcellular location">
    <subcellularLocation>
        <location evidence="5">Cell membrane</location>
        <topology evidence="5">Multi-pass membrane protein</topology>
    </subcellularLocation>
</comment>
<dbReference type="Proteomes" id="UP000294963">
    <property type="component" value="Unassembled WGS sequence"/>
</dbReference>
<accession>A0A4R1XJX4</accession>
<evidence type="ECO:0000313" key="7">
    <source>
        <dbReference type="Proteomes" id="UP000294963"/>
    </source>
</evidence>
<gene>
    <name evidence="6" type="ORF">EC844_12010</name>
</gene>
<name>A0A4R1XJX4_ACICA</name>